<evidence type="ECO:0000256" key="8">
    <source>
        <dbReference type="ARBA" id="ARBA00023136"/>
    </source>
</evidence>
<sequence length="362" mass="40402">MSRGESSVQRGEPSPVTSGTSSFSVCSSTTSGTAVRSGCQQLPGTVHVPTRSCVYAQPLYRRHHAAIISEAAFFRAGLFATAVALSLVAAYATGGFWTKVKPSLSQPVVHFTHDAFFLFEGAEAGQERFWTSSPQVNAQFPELAVPASIQVGEEDYNFDKKPDVINIAASVQGNTPIKGIKALLQFTYVFQSNVQLQMYSLAFLSQSSPAGGGTLFLDGELVLQQRTPIMDKKFTDLYYRPILPFNSSSTSRLEGAANFELHDILKHYQDRNYTTTFVVNHNVWKADIGTSLTIHMRIRIPSHQVVWYRPQAIEMLKFAWIQFLAGYIVLWWLIGHIEAFVFNHRLLTFRSTVDVTTKAQRF</sequence>
<evidence type="ECO:0000256" key="10">
    <source>
        <dbReference type="ARBA" id="ARBA00023273"/>
    </source>
</evidence>
<evidence type="ECO:0000256" key="4">
    <source>
        <dbReference type="ARBA" id="ARBA00022475"/>
    </source>
</evidence>
<comment type="similarity">
    <text evidence="2">Belongs to the TMEM231 family.</text>
</comment>
<feature type="region of interest" description="Disordered" evidence="12">
    <location>
        <begin position="1"/>
        <end position="24"/>
    </location>
</feature>
<evidence type="ECO:0000256" key="7">
    <source>
        <dbReference type="ARBA" id="ARBA00023069"/>
    </source>
</evidence>
<keyword evidence="6 13" id="KW-1133">Transmembrane helix</keyword>
<feature type="transmembrane region" description="Helical" evidence="13">
    <location>
        <begin position="319"/>
        <end position="342"/>
    </location>
</feature>
<evidence type="ECO:0000256" key="2">
    <source>
        <dbReference type="ARBA" id="ARBA00009082"/>
    </source>
</evidence>
<dbReference type="GO" id="GO:0060271">
    <property type="term" value="P:cilium assembly"/>
    <property type="evidence" value="ECO:0007669"/>
    <property type="project" value="TreeGrafter"/>
</dbReference>
<dbReference type="GO" id="GO:0060170">
    <property type="term" value="C:ciliary membrane"/>
    <property type="evidence" value="ECO:0007669"/>
    <property type="project" value="UniProtKB-SubCell"/>
</dbReference>
<keyword evidence="5 13" id="KW-0812">Transmembrane</keyword>
<evidence type="ECO:0000256" key="12">
    <source>
        <dbReference type="SAM" id="MobiDB-lite"/>
    </source>
</evidence>
<keyword evidence="10" id="KW-0966">Cell projection</keyword>
<evidence type="ECO:0000256" key="9">
    <source>
        <dbReference type="ARBA" id="ARBA00023180"/>
    </source>
</evidence>
<dbReference type="AlphaFoldDB" id="A0A699YI21"/>
<protein>
    <recommendedName>
        <fullName evidence="3">Transmembrane protein 231</fullName>
    </recommendedName>
</protein>
<dbReference type="Pfam" id="PF10149">
    <property type="entry name" value="TM231"/>
    <property type="match status" value="1"/>
</dbReference>
<dbReference type="GO" id="GO:0035869">
    <property type="term" value="C:ciliary transition zone"/>
    <property type="evidence" value="ECO:0007669"/>
    <property type="project" value="TreeGrafter"/>
</dbReference>
<keyword evidence="15" id="KW-1185">Reference proteome</keyword>
<evidence type="ECO:0000313" key="14">
    <source>
        <dbReference type="EMBL" id="GFH07528.1"/>
    </source>
</evidence>
<dbReference type="GO" id="GO:0032880">
    <property type="term" value="P:regulation of protein localization"/>
    <property type="evidence" value="ECO:0007669"/>
    <property type="project" value="TreeGrafter"/>
</dbReference>
<organism evidence="14 15">
    <name type="scientific">Haematococcus lacustris</name>
    <name type="common">Green alga</name>
    <name type="synonym">Haematococcus pluvialis</name>
    <dbReference type="NCBI Taxonomy" id="44745"/>
    <lineage>
        <taxon>Eukaryota</taxon>
        <taxon>Viridiplantae</taxon>
        <taxon>Chlorophyta</taxon>
        <taxon>core chlorophytes</taxon>
        <taxon>Chlorophyceae</taxon>
        <taxon>CS clade</taxon>
        <taxon>Chlamydomonadales</taxon>
        <taxon>Haematococcaceae</taxon>
        <taxon>Haematococcus</taxon>
    </lineage>
</organism>
<evidence type="ECO:0000256" key="13">
    <source>
        <dbReference type="SAM" id="Phobius"/>
    </source>
</evidence>
<dbReference type="Proteomes" id="UP000485058">
    <property type="component" value="Unassembled WGS sequence"/>
</dbReference>
<proteinExistence type="inferred from homology"/>
<evidence type="ECO:0000256" key="3">
    <source>
        <dbReference type="ARBA" id="ARBA00015087"/>
    </source>
</evidence>
<evidence type="ECO:0000256" key="11">
    <source>
        <dbReference type="ARBA" id="ARBA00024803"/>
    </source>
</evidence>
<keyword evidence="7" id="KW-0969">Cilium</keyword>
<evidence type="ECO:0000256" key="6">
    <source>
        <dbReference type="ARBA" id="ARBA00022989"/>
    </source>
</evidence>
<reference evidence="14 15" key="1">
    <citation type="submission" date="2020-02" db="EMBL/GenBank/DDBJ databases">
        <title>Draft genome sequence of Haematococcus lacustris strain NIES-144.</title>
        <authorList>
            <person name="Morimoto D."/>
            <person name="Nakagawa S."/>
            <person name="Yoshida T."/>
            <person name="Sawayama S."/>
        </authorList>
    </citation>
    <scope>NUCLEOTIDE SEQUENCE [LARGE SCALE GENOMIC DNA]</scope>
    <source>
        <strain evidence="14 15">NIES-144</strain>
    </source>
</reference>
<accession>A0A699YI21</accession>
<dbReference type="PANTHER" id="PTHR14605:SF1">
    <property type="entry name" value="TRANSMEMBRANE PROTEIN 231"/>
    <property type="match status" value="1"/>
</dbReference>
<comment type="caution">
    <text evidence="14">The sequence shown here is derived from an EMBL/GenBank/DDBJ whole genome shotgun (WGS) entry which is preliminary data.</text>
</comment>
<gene>
    <name evidence="14" type="ORF">HaLaN_02343</name>
</gene>
<keyword evidence="8 13" id="KW-0472">Membrane</keyword>
<comment type="function">
    <text evidence="11">Transmembrane component of the tectonic-like complex, a complex localized at the transition zone of primary cilia and acting as a barrier that prevents diffusion of transmembrane proteins between the cilia and plasma membranes. Required for ciliogenesis and sonic hedgehog/SHH signaling.</text>
</comment>
<dbReference type="PANTHER" id="PTHR14605">
    <property type="entry name" value="CHST5 PROTEIN"/>
    <property type="match status" value="1"/>
</dbReference>
<evidence type="ECO:0000256" key="5">
    <source>
        <dbReference type="ARBA" id="ARBA00022692"/>
    </source>
</evidence>
<feature type="transmembrane region" description="Helical" evidence="13">
    <location>
        <begin position="72"/>
        <end position="97"/>
    </location>
</feature>
<keyword evidence="4" id="KW-1003">Cell membrane</keyword>
<keyword evidence="9" id="KW-0325">Glycoprotein</keyword>
<comment type="subcellular location">
    <subcellularLocation>
        <location evidence="1">Cell projection</location>
        <location evidence="1">Cilium membrane</location>
        <topology evidence="1">Multi-pass membrane protein</topology>
    </subcellularLocation>
</comment>
<evidence type="ECO:0000256" key="1">
    <source>
        <dbReference type="ARBA" id="ARBA00004272"/>
    </source>
</evidence>
<dbReference type="InterPro" id="IPR019306">
    <property type="entry name" value="TMEM231"/>
</dbReference>
<dbReference type="EMBL" id="BLLF01000100">
    <property type="protein sequence ID" value="GFH07528.1"/>
    <property type="molecule type" value="Genomic_DNA"/>
</dbReference>
<name>A0A699YI21_HAELA</name>
<evidence type="ECO:0000313" key="15">
    <source>
        <dbReference type="Proteomes" id="UP000485058"/>
    </source>
</evidence>